<keyword evidence="6" id="KW-1185">Reference proteome</keyword>
<sequence>MSNGADARPAQRRSFEGLDHASAAHAGMVHVSWDVRLIALSYLVAVFASYSALDLAGVVSSARRGAGRAAWLFFGAVAMGLGIWSMHFTGMLALDMGVAVSYDVPLVVASALVAVAASALALSVASRTRMSARTLLAAGPVMGLGIVGMHYTGMAAMRMPAETSYDPLLLSLSVAIAVGASITALWLAFSLRKDRAAVRRGLAPWLKLGGALVMGVAISGMHYTGMAAARYDATGESGEGSAALAEPFSLGLGIGAATILVLGLALAGTFVSGRFALKSRALEESEQRYSSLFLHNPDAVYSADLRGRVTAANPAAESLTGHPADELVGKNSGDLVVPEGREAAARRFRLVATGAAQTYETAITNATGERVEVSVTSLPTVAAGEIVGVYSIVKDVTARKRAEAALLGRNDYLAALHETAMEFMSRSGTEQVLSSIISRAARLVGVRSGYAFLVEPGSEEIRARAGVGVYASRAGGTG</sequence>
<feature type="transmembrane region" description="Helical" evidence="1">
    <location>
        <begin position="168"/>
        <end position="189"/>
    </location>
</feature>
<dbReference type="GO" id="GO:0016020">
    <property type="term" value="C:membrane"/>
    <property type="evidence" value="ECO:0007669"/>
    <property type="project" value="UniProtKB-UniRule"/>
</dbReference>
<dbReference type="InterPro" id="IPR013656">
    <property type="entry name" value="PAS_4"/>
</dbReference>
<dbReference type="Pfam" id="PF03707">
    <property type="entry name" value="MHYT"/>
    <property type="match status" value="2"/>
</dbReference>
<dbReference type="PROSITE" id="PS50924">
    <property type="entry name" value="MHYT"/>
    <property type="match status" value="1"/>
</dbReference>
<dbReference type="InterPro" id="IPR029016">
    <property type="entry name" value="GAF-like_dom_sf"/>
</dbReference>
<evidence type="ECO:0000259" key="3">
    <source>
        <dbReference type="PROSITE" id="PS50113"/>
    </source>
</evidence>
<dbReference type="InterPro" id="IPR000014">
    <property type="entry name" value="PAS"/>
</dbReference>
<reference evidence="5 6" key="1">
    <citation type="submission" date="2019-10" db="EMBL/GenBank/DDBJ databases">
        <title>Rubrobacter sp nov SCSIO 52915 isolated from a deep-sea sediment in the South China Sea.</title>
        <authorList>
            <person name="Chen R.W."/>
        </authorList>
    </citation>
    <scope>NUCLEOTIDE SEQUENCE [LARGE SCALE GENOMIC DNA]</scope>
    <source>
        <strain evidence="5 6">SCSIO 52915</strain>
    </source>
</reference>
<dbReference type="AlphaFoldDB" id="A0A6G8PSV0"/>
<dbReference type="InterPro" id="IPR000700">
    <property type="entry name" value="PAS-assoc_C"/>
</dbReference>
<evidence type="ECO:0000313" key="5">
    <source>
        <dbReference type="EMBL" id="QIN77578.1"/>
    </source>
</evidence>
<dbReference type="SMART" id="SM00091">
    <property type="entry name" value="PAS"/>
    <property type="match status" value="1"/>
</dbReference>
<feature type="domain" description="PAS" evidence="2">
    <location>
        <begin position="285"/>
        <end position="355"/>
    </location>
</feature>
<keyword evidence="1" id="KW-1133">Transmembrane helix</keyword>
<dbReference type="InterPro" id="IPR005330">
    <property type="entry name" value="MHYT_dom"/>
</dbReference>
<gene>
    <name evidence="5" type="ORF">GBA65_02580</name>
</gene>
<feature type="transmembrane region" description="Helical" evidence="1">
    <location>
        <begin position="210"/>
        <end position="228"/>
    </location>
</feature>
<dbReference type="Pfam" id="PF08448">
    <property type="entry name" value="PAS_4"/>
    <property type="match status" value="1"/>
</dbReference>
<dbReference type="NCBIfam" id="TIGR00229">
    <property type="entry name" value="sensory_box"/>
    <property type="match status" value="1"/>
</dbReference>
<feature type="domain" description="MHYT" evidence="4">
    <location>
        <begin position="33"/>
        <end position="232"/>
    </location>
</feature>
<dbReference type="InterPro" id="IPR035965">
    <property type="entry name" value="PAS-like_dom_sf"/>
</dbReference>
<evidence type="ECO:0000259" key="4">
    <source>
        <dbReference type="PROSITE" id="PS50924"/>
    </source>
</evidence>
<dbReference type="SUPFAM" id="SSF55785">
    <property type="entry name" value="PYP-like sensor domain (PAS domain)"/>
    <property type="match status" value="1"/>
</dbReference>
<feature type="transmembrane region" description="Helical" evidence="1">
    <location>
        <begin position="248"/>
        <end position="271"/>
    </location>
</feature>
<evidence type="ECO:0000313" key="6">
    <source>
        <dbReference type="Proteomes" id="UP000502706"/>
    </source>
</evidence>
<feature type="transmembrane region" description="Helical" evidence="1">
    <location>
        <begin position="37"/>
        <end position="59"/>
    </location>
</feature>
<feature type="transmembrane region" description="Helical" evidence="1">
    <location>
        <begin position="71"/>
        <end position="94"/>
    </location>
</feature>
<dbReference type="PROSITE" id="PS50113">
    <property type="entry name" value="PAC"/>
    <property type="match status" value="1"/>
</dbReference>
<dbReference type="CDD" id="cd00130">
    <property type="entry name" value="PAS"/>
    <property type="match status" value="1"/>
</dbReference>
<feature type="domain" description="PAC" evidence="3">
    <location>
        <begin position="357"/>
        <end position="408"/>
    </location>
</feature>
<proteinExistence type="predicted"/>
<dbReference type="Gene3D" id="3.30.450.20">
    <property type="entry name" value="PAS domain"/>
    <property type="match status" value="1"/>
</dbReference>
<keyword evidence="1" id="KW-0472">Membrane</keyword>
<dbReference type="PROSITE" id="PS50112">
    <property type="entry name" value="PAS"/>
    <property type="match status" value="1"/>
</dbReference>
<dbReference type="EMBL" id="CP045121">
    <property type="protein sequence ID" value="QIN77578.1"/>
    <property type="molecule type" value="Genomic_DNA"/>
</dbReference>
<organism evidence="5 6">
    <name type="scientific">Rubrobacter marinus</name>
    <dbReference type="NCBI Taxonomy" id="2653852"/>
    <lineage>
        <taxon>Bacteria</taxon>
        <taxon>Bacillati</taxon>
        <taxon>Actinomycetota</taxon>
        <taxon>Rubrobacteria</taxon>
        <taxon>Rubrobacterales</taxon>
        <taxon>Rubrobacteraceae</taxon>
        <taxon>Rubrobacter</taxon>
    </lineage>
</organism>
<evidence type="ECO:0000259" key="2">
    <source>
        <dbReference type="PROSITE" id="PS50112"/>
    </source>
</evidence>
<feature type="transmembrane region" description="Helical" evidence="1">
    <location>
        <begin position="136"/>
        <end position="156"/>
    </location>
</feature>
<dbReference type="Gene3D" id="3.30.450.40">
    <property type="match status" value="1"/>
</dbReference>
<dbReference type="KEGG" id="rmar:GBA65_02580"/>
<dbReference type="SUPFAM" id="SSF55781">
    <property type="entry name" value="GAF domain-like"/>
    <property type="match status" value="1"/>
</dbReference>
<feature type="transmembrane region" description="Helical" evidence="1">
    <location>
        <begin position="106"/>
        <end position="124"/>
    </location>
</feature>
<evidence type="ECO:0000256" key="1">
    <source>
        <dbReference type="PROSITE-ProRule" id="PRU00244"/>
    </source>
</evidence>
<name>A0A6G8PSV0_9ACTN</name>
<keyword evidence="1" id="KW-0812">Transmembrane</keyword>
<dbReference type="Proteomes" id="UP000502706">
    <property type="component" value="Chromosome"/>
</dbReference>
<dbReference type="PANTHER" id="PTHR35152">
    <property type="entry name" value="DOMAIN SIGNALLING PROTEIN, PUTATIVE (AFU_ORTHOLOGUE AFUA_5G11310)-RELATED"/>
    <property type="match status" value="1"/>
</dbReference>
<dbReference type="PANTHER" id="PTHR35152:SF1">
    <property type="entry name" value="DOMAIN SIGNALLING PROTEIN, PUTATIVE (AFU_ORTHOLOGUE AFUA_5G11310)-RELATED"/>
    <property type="match status" value="1"/>
</dbReference>
<accession>A0A6G8PSV0</accession>
<protein>
    <submittedName>
        <fullName evidence="5">PAS domain S-box protein</fullName>
    </submittedName>
</protein>